<evidence type="ECO:0000256" key="6">
    <source>
        <dbReference type="ARBA" id="ARBA00022801"/>
    </source>
</evidence>
<evidence type="ECO:0000256" key="5">
    <source>
        <dbReference type="ARBA" id="ARBA00022692"/>
    </source>
</evidence>
<evidence type="ECO:0000256" key="16">
    <source>
        <dbReference type="ARBA" id="ARBA00041260"/>
    </source>
</evidence>
<keyword evidence="12" id="KW-0961">Cell wall biogenesis/degradation</keyword>
<feature type="domain" description="Chitin-binding type-1" evidence="19">
    <location>
        <begin position="62"/>
        <end position="96"/>
    </location>
</feature>
<dbReference type="GO" id="GO:0009251">
    <property type="term" value="P:glucan catabolic process"/>
    <property type="evidence" value="ECO:0007669"/>
    <property type="project" value="TreeGrafter"/>
</dbReference>
<keyword evidence="21" id="KW-1185">Reference proteome</keyword>
<dbReference type="SUPFAM" id="SSF57016">
    <property type="entry name" value="Plant lectins/antimicrobial peptides"/>
    <property type="match status" value="1"/>
</dbReference>
<keyword evidence="10" id="KW-0325">Glycoprotein</keyword>
<evidence type="ECO:0000256" key="7">
    <source>
        <dbReference type="ARBA" id="ARBA00022968"/>
    </source>
</evidence>
<evidence type="ECO:0000256" key="8">
    <source>
        <dbReference type="ARBA" id="ARBA00022989"/>
    </source>
</evidence>
<keyword evidence="9" id="KW-0472">Membrane</keyword>
<keyword evidence="11 18" id="KW-0326">Glycosidase</keyword>
<dbReference type="InterPro" id="IPR001547">
    <property type="entry name" value="Glyco_hydro_5"/>
</dbReference>
<evidence type="ECO:0000256" key="12">
    <source>
        <dbReference type="ARBA" id="ARBA00023316"/>
    </source>
</evidence>
<dbReference type="GO" id="GO:0071555">
    <property type="term" value="P:cell wall organization"/>
    <property type="evidence" value="ECO:0007669"/>
    <property type="project" value="UniProtKB-KW"/>
</dbReference>
<dbReference type="Gene3D" id="3.30.60.10">
    <property type="entry name" value="Endochitinase-like"/>
    <property type="match status" value="1"/>
</dbReference>
<proteinExistence type="inferred from homology"/>
<dbReference type="SMART" id="SM00270">
    <property type="entry name" value="ChtBD1"/>
    <property type="match status" value="1"/>
</dbReference>
<dbReference type="GO" id="GO:0005886">
    <property type="term" value="C:plasma membrane"/>
    <property type="evidence" value="ECO:0007669"/>
    <property type="project" value="UniProtKB-SubCell"/>
</dbReference>
<keyword evidence="4 17" id="KW-0147">Chitin-binding</keyword>
<dbReference type="InterPro" id="IPR017853">
    <property type="entry name" value="GH"/>
</dbReference>
<evidence type="ECO:0000256" key="13">
    <source>
        <dbReference type="ARBA" id="ARBA00036824"/>
    </source>
</evidence>
<dbReference type="PANTHER" id="PTHR31297:SF34">
    <property type="entry name" value="GLUCAN 1,3-BETA-GLUCOSIDASE 2"/>
    <property type="match status" value="1"/>
</dbReference>
<protein>
    <recommendedName>
        <fullName evidence="15">glucan 1,3-beta-glucosidase</fullName>
        <ecNumber evidence="15">3.2.1.58</ecNumber>
    </recommendedName>
    <alternativeName>
        <fullName evidence="16">Exo-1,3-beta-glucanase D</fullName>
    </alternativeName>
</protein>
<feature type="disulfide bond" evidence="17">
    <location>
        <begin position="72"/>
        <end position="86"/>
    </location>
</feature>
<dbReference type="SUPFAM" id="SSF51445">
    <property type="entry name" value="(Trans)glycosidases"/>
    <property type="match status" value="1"/>
</dbReference>
<evidence type="ECO:0000256" key="3">
    <source>
        <dbReference type="ARBA" id="ARBA00022475"/>
    </source>
</evidence>
<evidence type="ECO:0000256" key="11">
    <source>
        <dbReference type="ARBA" id="ARBA00023295"/>
    </source>
</evidence>
<name>A0A2P6MT35_9EUKA</name>
<organism evidence="20 21">
    <name type="scientific">Planoprotostelium fungivorum</name>
    <dbReference type="NCBI Taxonomy" id="1890364"/>
    <lineage>
        <taxon>Eukaryota</taxon>
        <taxon>Amoebozoa</taxon>
        <taxon>Evosea</taxon>
        <taxon>Variosea</taxon>
        <taxon>Cavosteliida</taxon>
        <taxon>Cavosteliaceae</taxon>
        <taxon>Planoprotostelium</taxon>
    </lineage>
</organism>
<dbReference type="PROSITE" id="PS50941">
    <property type="entry name" value="CHIT_BIND_I_2"/>
    <property type="match status" value="1"/>
</dbReference>
<reference evidence="20 21" key="1">
    <citation type="journal article" date="2018" name="Genome Biol. Evol.">
        <title>Multiple Roots of Fruiting Body Formation in Amoebozoa.</title>
        <authorList>
            <person name="Hillmann F."/>
            <person name="Forbes G."/>
            <person name="Novohradska S."/>
            <person name="Ferling I."/>
            <person name="Riege K."/>
            <person name="Groth M."/>
            <person name="Westermann M."/>
            <person name="Marz M."/>
            <person name="Spaller T."/>
            <person name="Winckler T."/>
            <person name="Schaap P."/>
            <person name="Glockner G."/>
        </authorList>
    </citation>
    <scope>NUCLEOTIDE SEQUENCE [LARGE SCALE GENOMIC DNA]</scope>
    <source>
        <strain evidence="20 21">Jena</strain>
    </source>
</reference>
<dbReference type="Proteomes" id="UP000241769">
    <property type="component" value="Unassembled WGS sequence"/>
</dbReference>
<keyword evidence="8" id="KW-1133">Transmembrane helix</keyword>
<dbReference type="Pfam" id="PF00150">
    <property type="entry name" value="Cellulase"/>
    <property type="match status" value="1"/>
</dbReference>
<evidence type="ECO:0000256" key="2">
    <source>
        <dbReference type="ARBA" id="ARBA00005641"/>
    </source>
</evidence>
<comment type="catalytic activity">
    <reaction evidence="13">
        <text>Successive hydrolysis of beta-D-glucose units from the non-reducing ends of (1-&gt;3)-beta-D-glucans, releasing alpha-glucose.</text>
        <dbReference type="EC" id="3.2.1.58"/>
    </reaction>
</comment>
<keyword evidence="6 18" id="KW-0378">Hydrolase</keyword>
<evidence type="ECO:0000256" key="4">
    <source>
        <dbReference type="ARBA" id="ARBA00022669"/>
    </source>
</evidence>
<dbReference type="AlphaFoldDB" id="A0A2P6MT35"/>
<evidence type="ECO:0000313" key="21">
    <source>
        <dbReference type="Proteomes" id="UP000241769"/>
    </source>
</evidence>
<dbReference type="Gene3D" id="3.20.20.80">
    <property type="entry name" value="Glycosidases"/>
    <property type="match status" value="1"/>
</dbReference>
<dbReference type="GO" id="GO:0008061">
    <property type="term" value="F:chitin binding"/>
    <property type="evidence" value="ECO:0007669"/>
    <property type="project" value="UniProtKB-UniRule"/>
</dbReference>
<dbReference type="InterPro" id="IPR003609">
    <property type="entry name" value="Pan_app"/>
</dbReference>
<evidence type="ECO:0000256" key="1">
    <source>
        <dbReference type="ARBA" id="ARBA00004401"/>
    </source>
</evidence>
<dbReference type="InterPro" id="IPR018371">
    <property type="entry name" value="Chitin-binding_1_CS"/>
</dbReference>
<evidence type="ECO:0000256" key="10">
    <source>
        <dbReference type="ARBA" id="ARBA00023180"/>
    </source>
</evidence>
<dbReference type="Gene3D" id="3.50.4.10">
    <property type="entry name" value="Hepatocyte Growth Factor"/>
    <property type="match status" value="1"/>
</dbReference>
<feature type="disulfide bond" evidence="17">
    <location>
        <begin position="67"/>
        <end position="79"/>
    </location>
</feature>
<dbReference type="Pfam" id="PF14295">
    <property type="entry name" value="PAN_4"/>
    <property type="match status" value="1"/>
</dbReference>
<dbReference type="EMBL" id="MDYQ01000439">
    <property type="protein sequence ID" value="PRP74863.1"/>
    <property type="molecule type" value="Genomic_DNA"/>
</dbReference>
<evidence type="ECO:0000256" key="9">
    <source>
        <dbReference type="ARBA" id="ARBA00023136"/>
    </source>
</evidence>
<dbReference type="OrthoDB" id="6328860at2759"/>
<accession>A0A2P6MT35</accession>
<dbReference type="GO" id="GO:0004338">
    <property type="term" value="F:glucan exo-1,3-beta-glucosidase activity"/>
    <property type="evidence" value="ECO:0007669"/>
    <property type="project" value="UniProtKB-EC"/>
</dbReference>
<evidence type="ECO:0000256" key="14">
    <source>
        <dbReference type="ARBA" id="ARBA00037126"/>
    </source>
</evidence>
<sequence>MRIPIWACRRPPYLLGIRKPHEKSPSSYNTTSEQRVEIILTPANMRTGVFLALAAVFAVAIAQNCGCGGSECCSQYGYCGTGNDYCGTGCQQNCGGNNGGNNGNNNNGNTQWGSVEVNVDRGGLDLPNQPVSASSVGDCQSKCYNNQACQAWAFDSCGTNCWLKGGLPTPGAGNCRTSGTINGRGGNNGGSCLSRRLDDVKSGRVPVRGGNLGSWFIQEGWMVGWLFDSNGCSGVKNQGTYKLEQCLGGNGQNVMNNHWNTFVTEDDFKTMASYNLNAVRLPIGWWQIYDTVGGASKAQLKQYITPTNYLTGALAYIDKAFDWGEKWGVAIILDMHAAPGSQNGQDHSAPSDPGVTNWDKYPSNPAQTLDSVELYVQRYANRKAYMGICLLNEPTVDTGILKNYYLAAYDRIRKYSKDSIIIINPLISNQDTDQPEWTGFMNPPQYTNVWMSMHWYMVWGFESWNQNDKLNYIRNDRKGQVASYNNNNPKPGIIDEWSLGGLDQVAHDGMQTQLASFAGMKGGWTFWAWSKTWGGDVWSLRASFEQGWITKDQTGVPGC</sequence>
<dbReference type="PANTHER" id="PTHR31297">
    <property type="entry name" value="GLUCAN ENDO-1,6-BETA-GLUCOSIDASE B"/>
    <property type="match status" value="1"/>
</dbReference>
<keyword evidence="17" id="KW-1015">Disulfide bond</keyword>
<dbReference type="InParanoid" id="A0A2P6MT35"/>
<evidence type="ECO:0000256" key="15">
    <source>
        <dbReference type="ARBA" id="ARBA00038929"/>
    </source>
</evidence>
<dbReference type="Pfam" id="PF00187">
    <property type="entry name" value="Chitin_bind_1"/>
    <property type="match status" value="1"/>
</dbReference>
<dbReference type="InterPro" id="IPR001002">
    <property type="entry name" value="Chitin-bd_1"/>
</dbReference>
<dbReference type="InterPro" id="IPR050386">
    <property type="entry name" value="Glycosyl_hydrolase_5"/>
</dbReference>
<comment type="subcellular location">
    <subcellularLocation>
        <location evidence="1">Cell membrane</location>
        <topology evidence="1">Single-pass type II membrane protein</topology>
    </subcellularLocation>
</comment>
<dbReference type="InterPro" id="IPR036861">
    <property type="entry name" value="Endochitinase-like_sf"/>
</dbReference>
<keyword evidence="7" id="KW-0735">Signal-anchor</keyword>
<evidence type="ECO:0000313" key="20">
    <source>
        <dbReference type="EMBL" id="PRP74863.1"/>
    </source>
</evidence>
<dbReference type="GO" id="GO:0005576">
    <property type="term" value="C:extracellular region"/>
    <property type="evidence" value="ECO:0007669"/>
    <property type="project" value="TreeGrafter"/>
</dbReference>
<comment type="caution">
    <text evidence="20">The sequence shown here is derived from an EMBL/GenBank/DDBJ whole genome shotgun (WGS) entry which is preliminary data.</text>
</comment>
<dbReference type="PROSITE" id="PS00026">
    <property type="entry name" value="CHIT_BIND_I_1"/>
    <property type="match status" value="1"/>
</dbReference>
<keyword evidence="5" id="KW-0812">Transmembrane</keyword>
<evidence type="ECO:0000256" key="17">
    <source>
        <dbReference type="PROSITE-ProRule" id="PRU00261"/>
    </source>
</evidence>
<feature type="disulfide bond" evidence="17">
    <location>
        <begin position="90"/>
        <end position="94"/>
    </location>
</feature>
<comment type="function">
    <text evidence="14">Glucosidase involved in the degradation of cellulosic biomass. Active on lichenan.</text>
</comment>
<evidence type="ECO:0000259" key="19">
    <source>
        <dbReference type="PROSITE" id="PS50941"/>
    </source>
</evidence>
<evidence type="ECO:0000256" key="18">
    <source>
        <dbReference type="RuleBase" id="RU361153"/>
    </source>
</evidence>
<dbReference type="CDD" id="cd00035">
    <property type="entry name" value="ChtBD1"/>
    <property type="match status" value="1"/>
</dbReference>
<dbReference type="STRING" id="1890364.A0A2P6MT35"/>
<dbReference type="GO" id="GO:0009986">
    <property type="term" value="C:cell surface"/>
    <property type="evidence" value="ECO:0007669"/>
    <property type="project" value="TreeGrafter"/>
</dbReference>
<comment type="similarity">
    <text evidence="2 18">Belongs to the glycosyl hydrolase 5 (cellulase A) family.</text>
</comment>
<dbReference type="EC" id="3.2.1.58" evidence="15"/>
<comment type="caution">
    <text evidence="17">Lacks conserved residue(s) required for the propagation of feature annotation.</text>
</comment>
<keyword evidence="3" id="KW-1003">Cell membrane</keyword>
<gene>
    <name evidence="20" type="ORF">PROFUN_09563</name>
</gene>